<dbReference type="EMBL" id="X92713">
    <property type="protein sequence ID" value="CAA63377.1"/>
    <property type="molecule type" value="Genomic_DNA"/>
</dbReference>
<gene>
    <name evidence="1" type="primary">p10</name>
</gene>
<reference evidence="1" key="1">
    <citation type="submission" date="1995-11" db="EMBL/GenBank/DDBJ databases">
        <title>Nucleotide sequence and expression of p10 gene of Spodoptera litura nuclear polyhedrosis virus.</title>
        <authorList>
            <person name="Behera A.K."/>
            <person name="Kumar M."/>
            <person name="Das R.H."/>
        </authorList>
    </citation>
    <scope>NUCLEOTIDE SEQUENCE</scope>
</reference>
<proteinExistence type="predicted"/>
<evidence type="ECO:0000313" key="1">
    <source>
        <dbReference type="EMBL" id="CAA63377.1"/>
    </source>
</evidence>
<organismHost>
    <name type="scientific">Lepidoptera</name>
    <name type="common">moths &amp; butterflies</name>
    <dbReference type="NCBI Taxonomy" id="7088"/>
</organismHost>
<name>Q88169_NPVST</name>
<protein>
    <submittedName>
        <fullName evidence="1">p10 protein</fullName>
    </submittedName>
</protein>
<sequence length="70" mass="8326">MFAFNEDPRIVYSFNIAPYLKLLRHFIYPACRYDENAIFVVVKMSFLCFEARVTICYPYFDENAIVVVID</sequence>
<accession>Q88169</accession>
<organism evidence="1">
    <name type="scientific">Spodoptera litura multicapsid nucleopolyhedrovirus</name>
    <name type="common">SpltMNPV</name>
    <dbReference type="NCBI Taxonomy" id="46242"/>
    <lineage>
        <taxon>Viruses</taxon>
        <taxon>Viruses incertae sedis</taxon>
        <taxon>Naldaviricetes</taxon>
        <taxon>Lefavirales</taxon>
        <taxon>Baculoviridae</taxon>
        <taxon>Alphabaculovirus</taxon>
        <taxon>Alphabaculovirus spliturae</taxon>
    </lineage>
</organism>